<dbReference type="STRING" id="651182.TOL2_C14390"/>
<dbReference type="PANTHER" id="PTHR43022">
    <property type="entry name" value="PROTEIN SMF"/>
    <property type="match status" value="1"/>
</dbReference>
<evidence type="ECO:0000256" key="1">
    <source>
        <dbReference type="ARBA" id="ARBA00006525"/>
    </source>
</evidence>
<dbReference type="InterPro" id="IPR057666">
    <property type="entry name" value="DrpA_SLOG"/>
</dbReference>
<evidence type="ECO:0000259" key="2">
    <source>
        <dbReference type="Pfam" id="PF02481"/>
    </source>
</evidence>
<dbReference type="Proteomes" id="UP000007347">
    <property type="component" value="Chromosome"/>
</dbReference>
<name>K0NLS2_DESTT</name>
<comment type="similarity">
    <text evidence="1">Belongs to the DprA/Smf family.</text>
</comment>
<dbReference type="NCBIfam" id="TIGR00732">
    <property type="entry name" value="dprA"/>
    <property type="match status" value="1"/>
</dbReference>
<dbReference type="KEGG" id="dto:TOL2_C14390"/>
<evidence type="ECO:0000313" key="5">
    <source>
        <dbReference type="Proteomes" id="UP000007347"/>
    </source>
</evidence>
<dbReference type="Pfam" id="PF02481">
    <property type="entry name" value="DNA_processg_A"/>
    <property type="match status" value="1"/>
</dbReference>
<dbReference type="AlphaFoldDB" id="K0NLS2"/>
<gene>
    <name evidence="4" type="primary">dprA</name>
    <name evidence="4" type="ordered locus">TOL2_C14390</name>
</gene>
<dbReference type="InterPro" id="IPR036388">
    <property type="entry name" value="WH-like_DNA-bd_sf"/>
</dbReference>
<dbReference type="GO" id="GO:0009294">
    <property type="term" value="P:DNA-mediated transformation"/>
    <property type="evidence" value="ECO:0007669"/>
    <property type="project" value="InterPro"/>
</dbReference>
<dbReference type="PANTHER" id="PTHR43022:SF1">
    <property type="entry name" value="PROTEIN SMF"/>
    <property type="match status" value="1"/>
</dbReference>
<sequence>MGNIMYKRLIDQFGSPEIVLKTSEHQLGKVNRLSAKVRDNIVNHKAFVYRAKKELEIVLNKNINIVTLTDCEYPVLLKQIPDPPPFLTYVGKLDNSSPCISIIGSRAATGYGLSASENFAYNLAGKGFQIVSGLARGIDSMAHKGALRAKGKTIAVLGSGLNKIYPRENKSLFQAIAENGTVFSEFKLNTEPYPSNFPTRNRIIAGLSCGSIVVEAAKKSGSLITARLATEYNREVFAVPGSIKSKKSEGTHSLLKQGARLVENENDIMDELHHFIHEEKENFQAAPLQKQKSTDYKSCKQNKSLIMNFLDPYPVHIDVLIEKSGMTSSQVTSQLIDLELQGTVMRHQGNYYSISEEYH</sequence>
<dbReference type="SUPFAM" id="SSF102405">
    <property type="entry name" value="MCP/YpsA-like"/>
    <property type="match status" value="1"/>
</dbReference>
<dbReference type="EMBL" id="FO203503">
    <property type="protein sequence ID" value="CCK79602.1"/>
    <property type="molecule type" value="Genomic_DNA"/>
</dbReference>
<organism evidence="4 5">
    <name type="scientific">Desulfobacula toluolica (strain DSM 7467 / Tol2)</name>
    <dbReference type="NCBI Taxonomy" id="651182"/>
    <lineage>
        <taxon>Bacteria</taxon>
        <taxon>Pseudomonadati</taxon>
        <taxon>Thermodesulfobacteriota</taxon>
        <taxon>Desulfobacteria</taxon>
        <taxon>Desulfobacterales</taxon>
        <taxon>Desulfobacteraceae</taxon>
        <taxon>Desulfobacula</taxon>
    </lineage>
</organism>
<feature type="domain" description="Smf/DprA SLOG" evidence="2">
    <location>
        <begin position="65"/>
        <end position="272"/>
    </location>
</feature>
<dbReference type="HOGENOM" id="CLU_029601_1_1_7"/>
<protein>
    <submittedName>
        <fullName evidence="4">DprA: DNA protecting protein A</fullName>
    </submittedName>
</protein>
<dbReference type="InterPro" id="IPR041614">
    <property type="entry name" value="DprA_WH"/>
</dbReference>
<feature type="domain" description="DprA winged helix" evidence="3">
    <location>
        <begin position="306"/>
        <end position="350"/>
    </location>
</feature>
<reference evidence="4 5" key="1">
    <citation type="journal article" date="2013" name="Environ. Microbiol.">
        <title>Complete genome, catabolic sub-proteomes and key-metabolites of Desulfobacula toluolica Tol2, a marine, aromatic compound-degrading, sulfate-reducing bacterium.</title>
        <authorList>
            <person name="Wohlbrand L."/>
            <person name="Jacob J.H."/>
            <person name="Kube M."/>
            <person name="Mussmann M."/>
            <person name="Jarling R."/>
            <person name="Beck A."/>
            <person name="Amann R."/>
            <person name="Wilkes H."/>
            <person name="Reinhardt R."/>
            <person name="Rabus R."/>
        </authorList>
    </citation>
    <scope>NUCLEOTIDE SEQUENCE [LARGE SCALE GENOMIC DNA]</scope>
    <source>
        <strain evidence="5">DSM 7467 / Tol2</strain>
    </source>
</reference>
<dbReference type="Gene3D" id="3.40.50.450">
    <property type="match status" value="1"/>
</dbReference>
<dbReference type="PATRIC" id="fig|651182.5.peg.1730"/>
<proteinExistence type="inferred from homology"/>
<dbReference type="Gene3D" id="1.10.10.10">
    <property type="entry name" value="Winged helix-like DNA-binding domain superfamily/Winged helix DNA-binding domain"/>
    <property type="match status" value="1"/>
</dbReference>
<accession>K0NLS2</accession>
<keyword evidence="5" id="KW-1185">Reference proteome</keyword>
<dbReference type="InterPro" id="IPR003488">
    <property type="entry name" value="DprA"/>
</dbReference>
<dbReference type="Pfam" id="PF17782">
    <property type="entry name" value="WHD_DprA"/>
    <property type="match status" value="1"/>
</dbReference>
<evidence type="ECO:0000259" key="3">
    <source>
        <dbReference type="Pfam" id="PF17782"/>
    </source>
</evidence>
<evidence type="ECO:0000313" key="4">
    <source>
        <dbReference type="EMBL" id="CCK79602.1"/>
    </source>
</evidence>